<evidence type="ECO:0000313" key="1">
    <source>
        <dbReference type="EMBL" id="EIC23956.1"/>
    </source>
</evidence>
<proteinExistence type="predicted"/>
<reference evidence="1 2" key="2">
    <citation type="submission" date="2011-11" db="EMBL/GenBank/DDBJ databases">
        <authorList>
            <consortium name="US DOE Joint Genome Institute"/>
            <person name="Lucas S."/>
            <person name="Han J."/>
            <person name="Lapidus A."/>
            <person name="Cheng J.-F."/>
            <person name="Goodwin L."/>
            <person name="Pitluck S."/>
            <person name="Peters L."/>
            <person name="Ovchinnikova G."/>
            <person name="Zhang X."/>
            <person name="Detter J.C."/>
            <person name="Han C."/>
            <person name="Tapia R."/>
            <person name="Land M."/>
            <person name="Hauser L."/>
            <person name="Kyrpides N."/>
            <person name="Ivanova N."/>
            <person name="Pagani I."/>
            <person name="Vogl K."/>
            <person name="Liu Z."/>
            <person name="Overmann J."/>
            <person name="Frigaard N.-U."/>
            <person name="Bryant D."/>
            <person name="Woyke T."/>
        </authorList>
    </citation>
    <scope>NUCLEOTIDE SEQUENCE [LARGE SCALE GENOMIC DNA]</scope>
    <source>
        <strain evidence="1 2">970</strain>
    </source>
</reference>
<dbReference type="Pfam" id="PF11197">
    <property type="entry name" value="DUF2835"/>
    <property type="match status" value="1"/>
</dbReference>
<protein>
    <recommendedName>
        <fullName evidence="3">DUF2835 domain-containing protein</fullName>
    </recommendedName>
</protein>
<evidence type="ECO:0000313" key="2">
    <source>
        <dbReference type="Proteomes" id="UP000002964"/>
    </source>
</evidence>
<accession>H8YVL6</accession>
<evidence type="ECO:0008006" key="3">
    <source>
        <dbReference type="Google" id="ProtNLM"/>
    </source>
</evidence>
<dbReference type="AlphaFoldDB" id="H8YVL6"/>
<dbReference type="HOGENOM" id="CLU_185065_1_1_6"/>
<reference evidence="2" key="1">
    <citation type="submission" date="2011-06" db="EMBL/GenBank/DDBJ databases">
        <authorList>
            <consortium name="US DOE Joint Genome Institute (JGI-PGF)"/>
            <person name="Lucas S."/>
            <person name="Han J."/>
            <person name="Lapidus A."/>
            <person name="Cheng J.-F."/>
            <person name="Goodwin L."/>
            <person name="Pitluck S."/>
            <person name="Peters L."/>
            <person name="Land M.L."/>
            <person name="Hauser L."/>
            <person name="Vogl K."/>
            <person name="Liu Z."/>
            <person name="Overmann J."/>
            <person name="Frigaard N.-U."/>
            <person name="Bryant D.A."/>
            <person name="Woyke T.J."/>
        </authorList>
    </citation>
    <scope>NUCLEOTIDE SEQUENCE [LARGE SCALE GENOMIC DNA]</scope>
    <source>
        <strain evidence="2">970</strain>
    </source>
</reference>
<sequence>MTAKALKTYEFSLRIPREDLLAFYEGRSRSISVVANNGLRLELPAEAFRRYIDHFGLRGYFRVLVTDEHRLIELQRLAV</sequence>
<organism evidence="1 2">
    <name type="scientific">Thiorhodovibrio frisius</name>
    <dbReference type="NCBI Taxonomy" id="631362"/>
    <lineage>
        <taxon>Bacteria</taxon>
        <taxon>Pseudomonadati</taxon>
        <taxon>Pseudomonadota</taxon>
        <taxon>Gammaproteobacteria</taxon>
        <taxon>Chromatiales</taxon>
        <taxon>Chromatiaceae</taxon>
        <taxon>Thiorhodovibrio</taxon>
    </lineage>
</organism>
<dbReference type="InterPro" id="IPR021363">
    <property type="entry name" value="DUF2835"/>
</dbReference>
<dbReference type="eggNOG" id="ENOG503160S">
    <property type="taxonomic scope" value="Bacteria"/>
</dbReference>
<name>H8YVL6_9GAMM</name>
<gene>
    <name evidence="1" type="ORF">Thi970DRAFT_00092</name>
</gene>
<dbReference type="EMBL" id="JH603163">
    <property type="protein sequence ID" value="EIC23956.1"/>
    <property type="molecule type" value="Genomic_DNA"/>
</dbReference>
<dbReference type="Proteomes" id="UP000002964">
    <property type="component" value="Unassembled WGS sequence"/>
</dbReference>
<dbReference type="STRING" id="631362.Thi970DRAFT_00092"/>
<keyword evidence="2" id="KW-1185">Reference proteome</keyword>